<gene>
    <name evidence="2" type="ORF">Cabys_1008</name>
</gene>
<keyword evidence="1" id="KW-0812">Transmembrane</keyword>
<dbReference type="AlphaFoldDB" id="A0A1J1C538"/>
<dbReference type="Proteomes" id="UP000183868">
    <property type="component" value="Chromosome"/>
</dbReference>
<keyword evidence="1" id="KW-0472">Membrane</keyword>
<keyword evidence="1" id="KW-1133">Transmembrane helix</keyword>
<feature type="transmembrane region" description="Helical" evidence="1">
    <location>
        <begin position="173"/>
        <end position="197"/>
    </location>
</feature>
<dbReference type="EMBL" id="CP018099">
    <property type="protein sequence ID" value="APF17759.1"/>
    <property type="molecule type" value="Genomic_DNA"/>
</dbReference>
<sequence>MLEWQKLRSELIIVFSKHFVILQILGVVQMICTGHQTFIDYKKRREAGMEVLKKFNFKTLLNYAVFAIAMGYLEAAVVVYLRLLYYPEGFQFPLKIIPTDVAIVELGRELSTIVMLWFAARTFNGRFRERFIIFIFMFGVWDLFYYFWLKVLLNWPASWLEWDILFLIPAPWIGPWLAPALVSIGFIVVTILLWLQPEKFDGPAFSKKVWLVEIICALLILISFFWETANVVRGGLPEYYPWWLFFAAYALGFGTFLRAYLKS</sequence>
<feature type="transmembrane region" description="Helical" evidence="1">
    <location>
        <begin position="240"/>
        <end position="261"/>
    </location>
</feature>
<evidence type="ECO:0000313" key="3">
    <source>
        <dbReference type="Proteomes" id="UP000183868"/>
    </source>
</evidence>
<name>A0A1J1C538_CALAY</name>
<feature type="transmembrane region" description="Helical" evidence="1">
    <location>
        <begin position="20"/>
        <end position="39"/>
    </location>
</feature>
<evidence type="ECO:0000256" key="1">
    <source>
        <dbReference type="SAM" id="Phobius"/>
    </source>
</evidence>
<reference evidence="2 3" key="1">
    <citation type="submission" date="2016-11" db="EMBL/GenBank/DDBJ databases">
        <title>Genomic analysis of Caldithrix abyssi and proposal of a novel bacterial phylum Caldithrichaeota.</title>
        <authorList>
            <person name="Kublanov I."/>
            <person name="Sigalova O."/>
            <person name="Gavrilov S."/>
            <person name="Lebedinsky A."/>
            <person name="Ivanova N."/>
            <person name="Daum C."/>
            <person name="Reddy T."/>
            <person name="Klenk H.P."/>
            <person name="Goker M."/>
            <person name="Reva O."/>
            <person name="Miroshnichenko M."/>
            <person name="Kyprides N."/>
            <person name="Woyke T."/>
            <person name="Gelfand M."/>
        </authorList>
    </citation>
    <scope>NUCLEOTIDE SEQUENCE [LARGE SCALE GENOMIC DNA]</scope>
    <source>
        <strain evidence="2 3">LF13</strain>
    </source>
</reference>
<dbReference type="KEGG" id="caby:Cabys_1008"/>
<accession>A0A1J1C538</accession>
<feature type="transmembrane region" description="Helical" evidence="1">
    <location>
        <begin position="209"/>
        <end position="228"/>
    </location>
</feature>
<evidence type="ECO:0000313" key="2">
    <source>
        <dbReference type="EMBL" id="APF17759.1"/>
    </source>
</evidence>
<feature type="transmembrane region" description="Helical" evidence="1">
    <location>
        <begin position="60"/>
        <end position="81"/>
    </location>
</feature>
<protein>
    <submittedName>
        <fullName evidence="2">Uncharacterized protein</fullName>
    </submittedName>
</protein>
<feature type="transmembrane region" description="Helical" evidence="1">
    <location>
        <begin position="101"/>
        <end position="119"/>
    </location>
</feature>
<organism evidence="2 3">
    <name type="scientific">Caldithrix abyssi DSM 13497</name>
    <dbReference type="NCBI Taxonomy" id="880073"/>
    <lineage>
        <taxon>Bacteria</taxon>
        <taxon>Pseudomonadati</taxon>
        <taxon>Calditrichota</taxon>
        <taxon>Calditrichia</taxon>
        <taxon>Calditrichales</taxon>
        <taxon>Calditrichaceae</taxon>
        <taxon>Caldithrix</taxon>
    </lineage>
</organism>
<feature type="transmembrane region" description="Helical" evidence="1">
    <location>
        <begin position="131"/>
        <end position="153"/>
    </location>
</feature>
<proteinExistence type="predicted"/>